<dbReference type="Gene3D" id="2.80.10.50">
    <property type="match status" value="1"/>
</dbReference>
<keyword evidence="3 17" id="KW-0808">Transferase</keyword>
<dbReference type="SUPFAM" id="SSF50370">
    <property type="entry name" value="Ricin B-like lectins"/>
    <property type="match status" value="1"/>
</dbReference>
<dbReference type="PANTHER" id="PTHR11675:SF134">
    <property type="entry name" value="N-ACETYLGALACTOSAMINYLTRANSFERASE 4-RELATED"/>
    <property type="match status" value="1"/>
</dbReference>
<dbReference type="Pfam" id="PF02709">
    <property type="entry name" value="Glyco_transf_7C"/>
    <property type="match status" value="1"/>
</dbReference>
<evidence type="ECO:0000256" key="6">
    <source>
        <dbReference type="ARBA" id="ARBA00022968"/>
    </source>
</evidence>
<keyword evidence="10" id="KW-1015">Disulfide bond</keyword>
<evidence type="ECO:0000256" key="10">
    <source>
        <dbReference type="ARBA" id="ARBA00023157"/>
    </source>
</evidence>
<dbReference type="InterPro" id="IPR027791">
    <property type="entry name" value="Galactosyl_T_C"/>
</dbReference>
<feature type="domain" description="Ricin B lectin" evidence="15">
    <location>
        <begin position="455"/>
        <end position="545"/>
    </location>
</feature>
<keyword evidence="11" id="KW-0325">Glycoprotein</keyword>
<feature type="domain" description="Glycosyltransferase 2-like" evidence="14">
    <location>
        <begin position="155"/>
        <end position="289"/>
    </location>
</feature>
<evidence type="ECO:0000256" key="7">
    <source>
        <dbReference type="ARBA" id="ARBA00022989"/>
    </source>
</evidence>
<keyword evidence="7 13" id="KW-1133">Transmembrane helix</keyword>
<proteinExistence type="inferred from homology"/>
<keyword evidence="17" id="KW-0328">Glycosyltransferase</keyword>
<dbReference type="InterPro" id="IPR001173">
    <property type="entry name" value="Glyco_trans_2-like"/>
</dbReference>
<dbReference type="Pfam" id="PF00652">
    <property type="entry name" value="Ricin_B_lectin"/>
    <property type="match status" value="1"/>
</dbReference>
<evidence type="ECO:0000256" key="3">
    <source>
        <dbReference type="ARBA" id="ARBA00022679"/>
    </source>
</evidence>
<dbReference type="InterPro" id="IPR035992">
    <property type="entry name" value="Ricin_B-like_lectins"/>
</dbReference>
<dbReference type="InterPro" id="IPR000772">
    <property type="entry name" value="Ricin_B_lectin"/>
</dbReference>
<evidence type="ECO:0000256" key="11">
    <source>
        <dbReference type="ARBA" id="ARBA00023180"/>
    </source>
</evidence>
<feature type="transmembrane region" description="Helical" evidence="13">
    <location>
        <begin position="41"/>
        <end position="67"/>
    </location>
</feature>
<comment type="subcellular location">
    <subcellularLocation>
        <location evidence="1">Golgi apparatus membrane</location>
        <topology evidence="1">Single-pass type II membrane protein</topology>
    </subcellularLocation>
</comment>
<protein>
    <submittedName>
        <fullName evidence="17">Putative polypeptide n-acetylgalactosaminyltransferase 12</fullName>
        <ecNumber evidence="17">2.4.1.41</ecNumber>
    </submittedName>
</protein>
<keyword evidence="9 13" id="KW-0472">Membrane</keyword>
<reference evidence="17 18" key="1">
    <citation type="submission" date="2014-03" db="EMBL/GenBank/DDBJ databases">
        <authorList>
            <person name="Sibley D."/>
            <person name="Venepally P."/>
            <person name="Karamycheva S."/>
            <person name="Hadjithomas M."/>
            <person name="Khan A."/>
            <person name="Brunk B."/>
            <person name="Roos D."/>
            <person name="Caler E."/>
            <person name="Lorenzi H."/>
        </authorList>
    </citation>
    <scope>NUCLEOTIDE SEQUENCE [LARGE SCALE GENOMIC DNA]</scope>
    <source>
        <strain evidence="18">p89</strain>
    </source>
</reference>
<evidence type="ECO:0000256" key="9">
    <source>
        <dbReference type="ARBA" id="ARBA00023136"/>
    </source>
</evidence>
<evidence type="ECO:0000256" key="12">
    <source>
        <dbReference type="SAM" id="MobiDB-lite"/>
    </source>
</evidence>
<dbReference type="PANTHER" id="PTHR11675">
    <property type="entry name" value="N-ACETYLGALACTOSAMINYLTRANSFERASE"/>
    <property type="match status" value="1"/>
</dbReference>
<evidence type="ECO:0000313" key="17">
    <source>
        <dbReference type="EMBL" id="KFG29334.1"/>
    </source>
</evidence>
<dbReference type="Proteomes" id="UP000028828">
    <property type="component" value="Unassembled WGS sequence"/>
</dbReference>
<feature type="domain" description="Galactosyltransferase C-terminal" evidence="16">
    <location>
        <begin position="309"/>
        <end position="366"/>
    </location>
</feature>
<keyword evidence="4 13" id="KW-0812">Transmembrane</keyword>
<gene>
    <name evidence="17" type="ORF">TGP89_258770</name>
</gene>
<sequence>MPVECPVGGGQETPRASWRRGEPGKKPLNSKLVARLRRRCLLLLGSLCVSVGIFWCLFSSGVLTLLFPGAFSRDSPQTHSLDLHAPAVAELHSLLKGLPLPTHHEKATVDNSAIVVGVHGTVKAPYSRVVDHLLKIVVLPVLTGEPRYVTGDDFSVIIPVRNEEAYLPKTLTFLFEVTPIERIREVIVVDDHSDKPIKAILEKTLPQHILDKTRVIRFDSPQGLIRGRVAGAAIATSDNFFFLDGHCRPKVGWAEPLLAHLKTNYRRIACPKIYDIYLDSWEDVGTHGTKMMFEWTFEFGWFEDLEDEVPVLAGGILAMTKKWWIESGLYDEGMLEWGGENLEQSIRSWLCGGEIVAVQESKIGHIFSRPPKPNPGNRLVIQVQKNQKRGAKVWLDEYYFLFYKYHREVRGHQEGDITQRKKLRYEQLTCMPFQWYVEKFKTAFDRKGLLDHNFFHIEHEQTGLCLSSAYTPGFPDHRLVLEPCDLHARLQQWTVAAGNRLIENREKKCIDAFIQQADARAPVVWTCDWNRVLQRQNENQFWQWDASLPGQAASANATGRIFSFSHPDTVSLTGHDTLSVYRHLAASHHARCLVVEAPRSRGDEQKKLLFVNWKSCDEPVRPETNDGWTVENRGEGQDEEEEVRGDRMRFKPKWFFAPLSSRVGLRTMEDANSITDQAAEKYLRKAPKPLDE</sequence>
<dbReference type="EMBL" id="AEYI02002182">
    <property type="protein sequence ID" value="KFG29334.1"/>
    <property type="molecule type" value="Genomic_DNA"/>
</dbReference>
<evidence type="ECO:0000259" key="14">
    <source>
        <dbReference type="Pfam" id="PF00535"/>
    </source>
</evidence>
<evidence type="ECO:0000256" key="2">
    <source>
        <dbReference type="ARBA" id="ARBA00005680"/>
    </source>
</evidence>
<evidence type="ECO:0000259" key="15">
    <source>
        <dbReference type="Pfam" id="PF00652"/>
    </source>
</evidence>
<dbReference type="GO" id="GO:0030246">
    <property type="term" value="F:carbohydrate binding"/>
    <property type="evidence" value="ECO:0007669"/>
    <property type="project" value="UniProtKB-KW"/>
</dbReference>
<keyword evidence="8" id="KW-0333">Golgi apparatus</keyword>
<dbReference type="PROSITE" id="PS50231">
    <property type="entry name" value="RICIN_B_LECTIN"/>
    <property type="match status" value="1"/>
</dbReference>
<dbReference type="InterPro" id="IPR045885">
    <property type="entry name" value="GalNAc-T"/>
</dbReference>
<evidence type="ECO:0000256" key="8">
    <source>
        <dbReference type="ARBA" id="ARBA00023034"/>
    </source>
</evidence>
<organism evidence="17 18">
    <name type="scientific">Toxoplasma gondii p89</name>
    <dbReference type="NCBI Taxonomy" id="943119"/>
    <lineage>
        <taxon>Eukaryota</taxon>
        <taxon>Sar</taxon>
        <taxon>Alveolata</taxon>
        <taxon>Apicomplexa</taxon>
        <taxon>Conoidasida</taxon>
        <taxon>Coccidia</taxon>
        <taxon>Eucoccidiorida</taxon>
        <taxon>Eimeriorina</taxon>
        <taxon>Sarcocystidae</taxon>
        <taxon>Toxoplasma</taxon>
    </lineage>
</organism>
<evidence type="ECO:0000256" key="5">
    <source>
        <dbReference type="ARBA" id="ARBA00022734"/>
    </source>
</evidence>
<feature type="region of interest" description="Disordered" evidence="12">
    <location>
        <begin position="624"/>
        <end position="645"/>
    </location>
</feature>
<dbReference type="GO" id="GO:0006493">
    <property type="term" value="P:protein O-linked glycosylation"/>
    <property type="evidence" value="ECO:0007669"/>
    <property type="project" value="TreeGrafter"/>
</dbReference>
<evidence type="ECO:0000256" key="4">
    <source>
        <dbReference type="ARBA" id="ARBA00022692"/>
    </source>
</evidence>
<dbReference type="GO" id="GO:0004653">
    <property type="term" value="F:polypeptide N-acetylgalactosaminyltransferase activity"/>
    <property type="evidence" value="ECO:0007669"/>
    <property type="project" value="UniProtKB-EC"/>
</dbReference>
<comment type="similarity">
    <text evidence="2">Belongs to the glycosyltransferase 2 family. GalNAc-T subfamily.</text>
</comment>
<dbReference type="SUPFAM" id="SSF53448">
    <property type="entry name" value="Nucleotide-diphospho-sugar transferases"/>
    <property type="match status" value="1"/>
</dbReference>
<dbReference type="OrthoDB" id="416652at2759"/>
<dbReference type="InterPro" id="IPR029044">
    <property type="entry name" value="Nucleotide-diphossugar_trans"/>
</dbReference>
<dbReference type="GO" id="GO:0000139">
    <property type="term" value="C:Golgi membrane"/>
    <property type="evidence" value="ECO:0007669"/>
    <property type="project" value="UniProtKB-SubCell"/>
</dbReference>
<dbReference type="Gene3D" id="3.90.550.10">
    <property type="entry name" value="Spore Coat Polysaccharide Biosynthesis Protein SpsA, Chain A"/>
    <property type="match status" value="1"/>
</dbReference>
<accession>A0A086JB16</accession>
<dbReference type="AlphaFoldDB" id="A0A086JB16"/>
<evidence type="ECO:0000256" key="13">
    <source>
        <dbReference type="SAM" id="Phobius"/>
    </source>
</evidence>
<comment type="caution">
    <text evidence="17">The sequence shown here is derived from an EMBL/GenBank/DDBJ whole genome shotgun (WGS) entry which is preliminary data.</text>
</comment>
<name>A0A086JB16_TOXGO</name>
<dbReference type="CDD" id="cd02510">
    <property type="entry name" value="pp-GalNAc-T"/>
    <property type="match status" value="1"/>
</dbReference>
<evidence type="ECO:0000259" key="16">
    <source>
        <dbReference type="Pfam" id="PF02709"/>
    </source>
</evidence>
<keyword evidence="6" id="KW-0735">Signal-anchor</keyword>
<evidence type="ECO:0000256" key="1">
    <source>
        <dbReference type="ARBA" id="ARBA00004323"/>
    </source>
</evidence>
<feature type="region of interest" description="Disordered" evidence="12">
    <location>
        <begin position="1"/>
        <end position="24"/>
    </location>
</feature>
<dbReference type="Pfam" id="PF00535">
    <property type="entry name" value="Glycos_transf_2"/>
    <property type="match status" value="1"/>
</dbReference>
<dbReference type="VEuPathDB" id="ToxoDB:TGP89_258770"/>
<evidence type="ECO:0000313" key="18">
    <source>
        <dbReference type="Proteomes" id="UP000028828"/>
    </source>
</evidence>
<keyword evidence="5" id="KW-0430">Lectin</keyword>
<dbReference type="EC" id="2.4.1.41" evidence="17"/>